<dbReference type="InterPro" id="IPR000953">
    <property type="entry name" value="Chromo/chromo_shadow_dom"/>
</dbReference>
<dbReference type="Gene3D" id="3.30.420.10">
    <property type="entry name" value="Ribonuclease H-like superfamily/Ribonuclease H"/>
    <property type="match status" value="1"/>
</dbReference>
<dbReference type="AlphaFoldDB" id="H3GNA9"/>
<dbReference type="VEuPathDB" id="FungiDB:KRP23_11759"/>
<dbReference type="InterPro" id="IPR016197">
    <property type="entry name" value="Chromo-like_dom_sf"/>
</dbReference>
<protein>
    <recommendedName>
        <fullName evidence="12">Integrase catalytic domain-containing protein</fullName>
    </recommendedName>
</protein>
<dbReference type="Pfam" id="PF00665">
    <property type="entry name" value="rve"/>
    <property type="match status" value="1"/>
</dbReference>
<dbReference type="Gene3D" id="3.30.70.270">
    <property type="match status" value="2"/>
</dbReference>
<evidence type="ECO:0000313" key="10">
    <source>
        <dbReference type="EnsemblProtists" id="Phyra78074"/>
    </source>
</evidence>
<dbReference type="SUPFAM" id="SSF56672">
    <property type="entry name" value="DNA/RNA polymerases"/>
    <property type="match status" value="1"/>
</dbReference>
<keyword evidence="6" id="KW-0695">RNA-directed DNA polymerase</keyword>
<dbReference type="GO" id="GO:0016787">
    <property type="term" value="F:hydrolase activity"/>
    <property type="evidence" value="ECO:0007669"/>
    <property type="project" value="UniProtKB-KW"/>
</dbReference>
<dbReference type="InterPro" id="IPR043502">
    <property type="entry name" value="DNA/RNA_pol_sf"/>
</dbReference>
<dbReference type="InterPro" id="IPR041373">
    <property type="entry name" value="RT_RNaseH"/>
</dbReference>
<evidence type="ECO:0000256" key="7">
    <source>
        <dbReference type="SAM" id="MobiDB-lite"/>
    </source>
</evidence>
<dbReference type="Gene3D" id="3.10.10.10">
    <property type="entry name" value="HIV Type 1 Reverse Transcriptase, subunit A, domain 1"/>
    <property type="match status" value="1"/>
</dbReference>
<accession>H3GNA9</accession>
<dbReference type="HOGENOM" id="CLU_000384_17_0_1"/>
<keyword evidence="1" id="KW-0808">Transferase</keyword>
<dbReference type="SUPFAM" id="SSF54160">
    <property type="entry name" value="Chromo domain-like"/>
    <property type="match status" value="1"/>
</dbReference>
<feature type="compositionally biased region" description="Basic residues" evidence="7">
    <location>
        <begin position="1084"/>
        <end position="1098"/>
    </location>
</feature>
<evidence type="ECO:0000256" key="6">
    <source>
        <dbReference type="ARBA" id="ARBA00022918"/>
    </source>
</evidence>
<dbReference type="PANTHER" id="PTHR37984:SF5">
    <property type="entry name" value="PROTEIN NYNRIN-LIKE"/>
    <property type="match status" value="1"/>
</dbReference>
<evidence type="ECO:0000256" key="4">
    <source>
        <dbReference type="ARBA" id="ARBA00022759"/>
    </source>
</evidence>
<dbReference type="PROSITE" id="PS50994">
    <property type="entry name" value="INTEGRASE"/>
    <property type="match status" value="1"/>
</dbReference>
<dbReference type="InterPro" id="IPR001584">
    <property type="entry name" value="Integrase_cat-core"/>
</dbReference>
<keyword evidence="2" id="KW-0548">Nucleotidyltransferase</keyword>
<feature type="domain" description="Chromo" evidence="8">
    <location>
        <begin position="982"/>
        <end position="1031"/>
    </location>
</feature>
<dbReference type="VEuPathDB" id="FungiDB:KRP22_2512"/>
<organism evidence="10 11">
    <name type="scientific">Phytophthora ramorum</name>
    <name type="common">Sudden oak death agent</name>
    <dbReference type="NCBI Taxonomy" id="164328"/>
    <lineage>
        <taxon>Eukaryota</taxon>
        <taxon>Sar</taxon>
        <taxon>Stramenopiles</taxon>
        <taxon>Oomycota</taxon>
        <taxon>Peronosporomycetes</taxon>
        <taxon>Peronosporales</taxon>
        <taxon>Peronosporaceae</taxon>
        <taxon>Phytophthora</taxon>
    </lineage>
</organism>
<evidence type="ECO:0000256" key="3">
    <source>
        <dbReference type="ARBA" id="ARBA00022722"/>
    </source>
</evidence>
<dbReference type="eggNOG" id="KOG0017">
    <property type="taxonomic scope" value="Eukaryota"/>
</dbReference>
<keyword evidence="3" id="KW-0540">Nuclease</keyword>
<evidence type="ECO:0000256" key="5">
    <source>
        <dbReference type="ARBA" id="ARBA00022801"/>
    </source>
</evidence>
<evidence type="ECO:0000256" key="2">
    <source>
        <dbReference type="ARBA" id="ARBA00022695"/>
    </source>
</evidence>
<dbReference type="SUPFAM" id="SSF53098">
    <property type="entry name" value="Ribonuclease H-like"/>
    <property type="match status" value="1"/>
</dbReference>
<dbReference type="GO" id="GO:0003964">
    <property type="term" value="F:RNA-directed DNA polymerase activity"/>
    <property type="evidence" value="ECO:0007669"/>
    <property type="project" value="UniProtKB-KW"/>
</dbReference>
<dbReference type="GO" id="GO:0015074">
    <property type="term" value="P:DNA integration"/>
    <property type="evidence" value="ECO:0007669"/>
    <property type="project" value="InterPro"/>
</dbReference>
<dbReference type="InParanoid" id="H3GNA9"/>
<dbReference type="GO" id="GO:0003676">
    <property type="term" value="F:nucleic acid binding"/>
    <property type="evidence" value="ECO:0007669"/>
    <property type="project" value="InterPro"/>
</dbReference>
<evidence type="ECO:0000313" key="11">
    <source>
        <dbReference type="Proteomes" id="UP000005238"/>
    </source>
</evidence>
<dbReference type="Pfam" id="PF17917">
    <property type="entry name" value="RT_RNaseH"/>
    <property type="match status" value="1"/>
</dbReference>
<dbReference type="Gene3D" id="2.40.50.40">
    <property type="match status" value="1"/>
</dbReference>
<feature type="domain" description="Integrase catalytic" evidence="9">
    <location>
        <begin position="668"/>
        <end position="839"/>
    </location>
</feature>
<dbReference type="InterPro" id="IPR043128">
    <property type="entry name" value="Rev_trsase/Diguanyl_cyclase"/>
</dbReference>
<evidence type="ECO:0000259" key="8">
    <source>
        <dbReference type="PROSITE" id="PS50013"/>
    </source>
</evidence>
<keyword evidence="5" id="KW-0378">Hydrolase</keyword>
<dbReference type="PANTHER" id="PTHR37984">
    <property type="entry name" value="PROTEIN CBG26694"/>
    <property type="match status" value="1"/>
</dbReference>
<dbReference type="EMBL" id="DS566026">
    <property type="status" value="NOT_ANNOTATED_CDS"/>
    <property type="molecule type" value="Genomic_DNA"/>
</dbReference>
<dbReference type="InterPro" id="IPR012337">
    <property type="entry name" value="RNaseH-like_sf"/>
</dbReference>
<dbReference type="PROSITE" id="PS50013">
    <property type="entry name" value="CHROMO_2"/>
    <property type="match status" value="1"/>
</dbReference>
<name>H3GNA9_PHYRM</name>
<keyword evidence="11" id="KW-1185">Reference proteome</keyword>
<dbReference type="CDD" id="cd00024">
    <property type="entry name" value="CD_CSD"/>
    <property type="match status" value="1"/>
</dbReference>
<proteinExistence type="predicted"/>
<evidence type="ECO:0000256" key="1">
    <source>
        <dbReference type="ARBA" id="ARBA00022679"/>
    </source>
</evidence>
<dbReference type="EnsemblProtists" id="Phyra78074">
    <property type="protein sequence ID" value="Phyra78074"/>
    <property type="gene ID" value="Phyra78074"/>
</dbReference>
<reference evidence="10" key="2">
    <citation type="submission" date="2015-06" db="UniProtKB">
        <authorList>
            <consortium name="EnsemblProtists"/>
        </authorList>
    </citation>
    <scope>IDENTIFICATION</scope>
    <source>
        <strain evidence="10">Pr102</strain>
    </source>
</reference>
<keyword evidence="4" id="KW-0255">Endonuclease</keyword>
<dbReference type="Proteomes" id="UP000005238">
    <property type="component" value="Unassembled WGS sequence"/>
</dbReference>
<dbReference type="GO" id="GO:0004519">
    <property type="term" value="F:endonuclease activity"/>
    <property type="evidence" value="ECO:0007669"/>
    <property type="project" value="UniProtKB-KW"/>
</dbReference>
<dbReference type="InterPro" id="IPR050951">
    <property type="entry name" value="Retrovirus_Pol_polyprotein"/>
</dbReference>
<evidence type="ECO:0008006" key="12">
    <source>
        <dbReference type="Google" id="ProtNLM"/>
    </source>
</evidence>
<feature type="region of interest" description="Disordered" evidence="7">
    <location>
        <begin position="1047"/>
        <end position="1098"/>
    </location>
</feature>
<dbReference type="InterPro" id="IPR036397">
    <property type="entry name" value="RNaseH_sf"/>
</dbReference>
<evidence type="ECO:0000259" key="9">
    <source>
        <dbReference type="PROSITE" id="PS50994"/>
    </source>
</evidence>
<sequence>MKRVLGDGEDLAPMHVAFNEVVTMPYFPDNGTKYNVIPRRIVEELQQAYPDVKVERLQKPIDGKAVGGAIISCDESIQLDMELITPAGKVRMRKVTCIITETEEHEFLLGRLTLKALGIDVEGQLSALANKEIVDFDSSESETPMSFDPPDKKKIIAQLCELINEAVANGFPAERKRELFEVVMRPRTYAPAEREWMKAFNESLMKLGWVYRNEASRWASPARPVKKPGKTGGLRQAVDFRRPNKQVLPVAGSMPSLSTRLHHTKNKKHRQTVDFLKRFWQMALAKWCGRIIKEDGIAYDHERIQTLIDLPEPKTAAQLQQFLCAVGWMRNALVDFARVAAPLQARLQTALEGTKRTKHVAARVAIDFTAEERKRFGQVKQLLAKSATLVTPDDSDELILMTDASDAGWSIIATAVENWDPATSITEQQHQLVHCMSGTFKGAAQHWSVSEKEAFPIIKAATDLDYLLIRSKGFRLYSDHRNLIFIFAPGDEIKKHVRGKLQRWSLKLNELRYTIEHISGEDNVWADMASRWACIELPRETTTVKRWQTQDTHVQVELRPLRPDSEWPTENDIKCAQLATTCTRPPHLEEQPNGLWSDEQNRLWIPEDAEVFLMKLMVIAHCGTMGHRVVKVMINHLQEHFHLEKLEPQARVFCSRCLLCCHVKGGKIIPRPWGETYRSNERNEALHMDYLFIGDYNGESNYLLVMKDDFSHYCELIECSSANAATAAMAILDWNSRYGMPQLLISDTATHFKNQLLEELCHKTQMTQSVTLAYCPWINGSVERLNRDILQVLRVMLLEYKVEQDNWAALLPLIQANLNHSPVASLANHAPAEVFLGKILIGSDAIAANVVTTGDFSPGVREAVGNLRASLDGMHREVATAKEKQTKRNQSNQRGARSVNFHVGDYVLWSRVDAKKKGNKLSVTWVGPYRVIGANANSFEIEHLITATTKFAHASRLKMYADQSLDVNEEMLAHIANQDIYLTVEAFTQHRKHATHTYEILVRWEGLEAIEDSWEPVTTMYEDVPIKLQDYVDSAADDELRQFVIQLRSHSQGRKRTETTVQPTPSHRRGKGGGDVAAQTKPPKLNRRQRRAKGNTKK</sequence>
<reference evidence="11" key="1">
    <citation type="journal article" date="2006" name="Science">
        <title>Phytophthora genome sequences uncover evolutionary origins and mechanisms of pathogenesis.</title>
        <authorList>
            <person name="Tyler B.M."/>
            <person name="Tripathy S."/>
            <person name="Zhang X."/>
            <person name="Dehal P."/>
            <person name="Jiang R.H."/>
            <person name="Aerts A."/>
            <person name="Arredondo F.D."/>
            <person name="Baxter L."/>
            <person name="Bensasson D."/>
            <person name="Beynon J.L."/>
            <person name="Chapman J."/>
            <person name="Damasceno C.M."/>
            <person name="Dorrance A.E."/>
            <person name="Dou D."/>
            <person name="Dickerman A.W."/>
            <person name="Dubchak I.L."/>
            <person name="Garbelotto M."/>
            <person name="Gijzen M."/>
            <person name="Gordon S.G."/>
            <person name="Govers F."/>
            <person name="Grunwald N.J."/>
            <person name="Huang W."/>
            <person name="Ivors K.L."/>
            <person name="Jones R.W."/>
            <person name="Kamoun S."/>
            <person name="Krampis K."/>
            <person name="Lamour K.H."/>
            <person name="Lee M.K."/>
            <person name="McDonald W.H."/>
            <person name="Medina M."/>
            <person name="Meijer H.J."/>
            <person name="Nordberg E.K."/>
            <person name="Maclean D.J."/>
            <person name="Ospina-Giraldo M.D."/>
            <person name="Morris P.F."/>
            <person name="Phuntumart V."/>
            <person name="Putnam N.H."/>
            <person name="Rash S."/>
            <person name="Rose J.K."/>
            <person name="Sakihama Y."/>
            <person name="Salamov A.A."/>
            <person name="Savidor A."/>
            <person name="Scheuring C.F."/>
            <person name="Smith B.M."/>
            <person name="Sobral B.W."/>
            <person name="Terry A."/>
            <person name="Torto-Alalibo T.A."/>
            <person name="Win J."/>
            <person name="Xu Z."/>
            <person name="Zhang H."/>
            <person name="Grigoriev I.V."/>
            <person name="Rokhsar D.S."/>
            <person name="Boore J.L."/>
        </authorList>
    </citation>
    <scope>NUCLEOTIDE SEQUENCE [LARGE SCALE GENOMIC DNA]</scope>
    <source>
        <strain evidence="11">Pr102</strain>
    </source>
</reference>